<evidence type="ECO:0000313" key="3">
    <source>
        <dbReference type="EMBL" id="NTF39810.1"/>
    </source>
</evidence>
<dbReference type="PANTHER" id="PTHR31302:SF0">
    <property type="entry name" value="TRANSMEMBRANE PROTEIN WITH METALLOPHOSPHOESTERASE DOMAIN"/>
    <property type="match status" value="1"/>
</dbReference>
<keyword evidence="1" id="KW-1133">Transmembrane helix</keyword>
<feature type="domain" description="Calcineurin-like phosphoesterase" evidence="2">
    <location>
        <begin position="132"/>
        <end position="298"/>
    </location>
</feature>
<evidence type="ECO:0000259" key="2">
    <source>
        <dbReference type="Pfam" id="PF00149"/>
    </source>
</evidence>
<feature type="transmembrane region" description="Helical" evidence="1">
    <location>
        <begin position="12"/>
        <end position="39"/>
    </location>
</feature>
<sequence length="358" mass="39328">MRFVLPLPWPRPIKVGLSLILMVVFQHSLITLLVFGSMFSPEVPRIVMIAVNWLAGSILLLVAFQLFADLCALVLFLTRRHRVMIPTSVRYPYGAAALLVAAYGVSQAIRIPPTKEIEIAIPGLPAEFDGYRVIQLTDLHISRLFEAPWVDAVVERTNVLKPDLIVITGDLIDGTLQARERDVAPLSKLRAVDGVFTIPGNHEYYFGRDDWMQKYEELGLTTLANSHVVLFRDSSQLVLAGVNDLTADNFQMEGPDIGKAIAGAPTSAPVILLDHQPKEARAAADVGVALQLSGHTHGGMIKGFDRFIASYNNGFVSGLYQLDGMQLYVNNGTALWIGFAMRLGVPSELTVITLRRPS</sequence>
<feature type="transmembrane region" description="Helical" evidence="1">
    <location>
        <begin position="51"/>
        <end position="77"/>
    </location>
</feature>
<dbReference type="InterPro" id="IPR051158">
    <property type="entry name" value="Metallophosphoesterase_sf"/>
</dbReference>
<dbReference type="Proteomes" id="UP000822331">
    <property type="component" value="Unassembled WGS sequence"/>
</dbReference>
<evidence type="ECO:0000313" key="5">
    <source>
        <dbReference type="Proteomes" id="UP000663912"/>
    </source>
</evidence>
<name>A0AAE7RD66_9HYPH</name>
<dbReference type="GO" id="GO:0016787">
    <property type="term" value="F:hydrolase activity"/>
    <property type="evidence" value="ECO:0007669"/>
    <property type="project" value="InterPro"/>
</dbReference>
<accession>A0AAE7RD66</accession>
<dbReference type="CDD" id="cd07385">
    <property type="entry name" value="MPP_YkuE_C"/>
    <property type="match status" value="1"/>
</dbReference>
<dbReference type="AlphaFoldDB" id="A0AAE7RD66"/>
<keyword evidence="4" id="KW-0614">Plasmid</keyword>
<keyword evidence="1" id="KW-0472">Membrane</keyword>
<feature type="transmembrane region" description="Helical" evidence="1">
    <location>
        <begin position="89"/>
        <end position="106"/>
    </location>
</feature>
<dbReference type="InterPro" id="IPR029052">
    <property type="entry name" value="Metallo-depent_PP-like"/>
</dbReference>
<proteinExistence type="predicted"/>
<dbReference type="EMBL" id="CP049208">
    <property type="protein sequence ID" value="QTG03487.1"/>
    <property type="molecule type" value="Genomic_DNA"/>
</dbReference>
<reference evidence="4" key="2">
    <citation type="submission" date="2020-02" db="EMBL/GenBank/DDBJ databases">
        <title>Unexpected conservation and global transmission of agrobacterial virulence plasmids.</title>
        <authorList>
            <person name="Weisberg A.J."/>
            <person name="Davis E.W. II"/>
            <person name="Tabima J.R."/>
            <person name="Belcher M.S."/>
            <person name="Miller M."/>
            <person name="Kuo C.-H."/>
            <person name="Loper J.E."/>
            <person name="Grunwald N.J."/>
            <person name="Putnam M.L."/>
            <person name="Chang J.H."/>
        </authorList>
    </citation>
    <scope>NUCLEOTIDE SEQUENCE</scope>
    <source>
        <strain evidence="4">W2/73</strain>
        <plasmid evidence="4">pW2_73_1</plasmid>
    </source>
</reference>
<dbReference type="Gene3D" id="3.60.21.10">
    <property type="match status" value="1"/>
</dbReference>
<geneLocation type="plasmid" evidence="4 5">
    <name>pW2_73_1</name>
</geneLocation>
<evidence type="ECO:0000256" key="1">
    <source>
        <dbReference type="SAM" id="Phobius"/>
    </source>
</evidence>
<keyword evidence="1" id="KW-0812">Transmembrane</keyword>
<organism evidence="4 5">
    <name type="scientific">Agrobacterium rubi</name>
    <dbReference type="NCBI Taxonomy" id="28099"/>
    <lineage>
        <taxon>Bacteria</taxon>
        <taxon>Pseudomonadati</taxon>
        <taxon>Pseudomonadota</taxon>
        <taxon>Alphaproteobacteria</taxon>
        <taxon>Hyphomicrobiales</taxon>
        <taxon>Rhizobiaceae</taxon>
        <taxon>Rhizobium/Agrobacterium group</taxon>
        <taxon>Agrobacterium</taxon>
    </lineage>
</organism>
<evidence type="ECO:0000313" key="4">
    <source>
        <dbReference type="EMBL" id="QTG03487.1"/>
    </source>
</evidence>
<evidence type="ECO:0000313" key="6">
    <source>
        <dbReference type="Proteomes" id="UP000822331"/>
    </source>
</evidence>
<dbReference type="Pfam" id="PF00149">
    <property type="entry name" value="Metallophos"/>
    <property type="match status" value="1"/>
</dbReference>
<protein>
    <submittedName>
        <fullName evidence="4">Metallophosphoesterase</fullName>
    </submittedName>
</protein>
<dbReference type="KEGG" id="arui:G6M88_23120"/>
<dbReference type="EMBL" id="JAAMCP010000017">
    <property type="protein sequence ID" value="NTF39810.1"/>
    <property type="molecule type" value="Genomic_DNA"/>
</dbReference>
<dbReference type="InterPro" id="IPR004843">
    <property type="entry name" value="Calcineurin-like_PHP"/>
</dbReference>
<dbReference type="Proteomes" id="UP000663912">
    <property type="component" value="Plasmid pW2_73_1"/>
</dbReference>
<dbReference type="SUPFAM" id="SSF56300">
    <property type="entry name" value="Metallo-dependent phosphatases"/>
    <property type="match status" value="1"/>
</dbReference>
<gene>
    <name evidence="3" type="ORF">G6L72_24285</name>
    <name evidence="4" type="ORF">G6M88_23120</name>
</gene>
<dbReference type="PANTHER" id="PTHR31302">
    <property type="entry name" value="TRANSMEMBRANE PROTEIN WITH METALLOPHOSPHOESTERASE DOMAIN-RELATED"/>
    <property type="match status" value="1"/>
</dbReference>
<keyword evidence="6" id="KW-1185">Reference proteome</keyword>
<reference evidence="3 6" key="1">
    <citation type="journal article" date="2020" name="Science">
        <title>Unexpected conservation and global transmission of agrobacterial virulence plasmids.</title>
        <authorList>
            <person name="Weisberg A.J."/>
            <person name="Davis E.W. 2nd"/>
            <person name="Tabima J."/>
            <person name="Belcher M.S."/>
            <person name="Miller M."/>
            <person name="Kuo C.H."/>
            <person name="Loper J.E."/>
            <person name="Grunwald N.J."/>
            <person name="Putnam M.L."/>
            <person name="Chang J.H."/>
        </authorList>
    </citation>
    <scope>NUCLEOTIDE SEQUENCE [LARGE SCALE GENOMIC DNA]</scope>
    <source>
        <strain evidence="3 6">A19/93</strain>
    </source>
</reference>